<dbReference type="PROSITE" id="PS01187">
    <property type="entry name" value="EGF_CA"/>
    <property type="match status" value="3"/>
</dbReference>
<dbReference type="OMA" id="NSFEMSW"/>
<dbReference type="SMART" id="SM00179">
    <property type="entry name" value="EGF_CA"/>
    <property type="match status" value="3"/>
</dbReference>
<evidence type="ECO:0000259" key="9">
    <source>
        <dbReference type="PROSITE" id="PS50024"/>
    </source>
</evidence>
<dbReference type="InterPro" id="IPR048290">
    <property type="entry name" value="ZP_chr"/>
</dbReference>
<feature type="domain" description="WAP" evidence="13">
    <location>
        <begin position="110"/>
        <end position="154"/>
    </location>
</feature>
<dbReference type="Ensembl" id="ENSRFET00010007095.1">
    <property type="protein sequence ID" value="ENSRFEP00010006473.1"/>
    <property type="gene ID" value="ENSRFEG00010004384.1"/>
</dbReference>
<dbReference type="FunCoup" id="A0A671E490">
    <property type="interactions" value="16"/>
</dbReference>
<evidence type="ECO:0000259" key="10">
    <source>
        <dbReference type="PROSITE" id="PS50026"/>
    </source>
</evidence>
<dbReference type="PANTHER" id="PTHR14002:SF22">
    <property type="entry name" value="UROMODULIN-LIKE 1"/>
    <property type="match status" value="1"/>
</dbReference>
<dbReference type="GO" id="GO:0071944">
    <property type="term" value="C:cell periphery"/>
    <property type="evidence" value="ECO:0007669"/>
    <property type="project" value="UniProtKB-ARBA"/>
</dbReference>
<dbReference type="InterPro" id="IPR036116">
    <property type="entry name" value="FN3_sf"/>
</dbReference>
<dbReference type="GeneTree" id="ENSGT00940000159975"/>
<dbReference type="InterPro" id="IPR001881">
    <property type="entry name" value="EGF-like_Ca-bd_dom"/>
</dbReference>
<accession>A0A671E490</accession>
<dbReference type="GO" id="GO:0005509">
    <property type="term" value="F:calcium ion binding"/>
    <property type="evidence" value="ECO:0007669"/>
    <property type="project" value="InterPro"/>
</dbReference>
<dbReference type="FunFam" id="2.10.25.10:FF:000038">
    <property type="entry name" value="Fibrillin 2"/>
    <property type="match status" value="1"/>
</dbReference>
<feature type="domain" description="ZP" evidence="11">
    <location>
        <begin position="977"/>
        <end position="1220"/>
    </location>
</feature>
<dbReference type="InterPro" id="IPR011489">
    <property type="entry name" value="EMI_domain"/>
</dbReference>
<dbReference type="SUPFAM" id="SSF49265">
    <property type="entry name" value="Fibronectin type III"/>
    <property type="match status" value="1"/>
</dbReference>
<dbReference type="PROSITE" id="PS51034">
    <property type="entry name" value="ZP_2"/>
    <property type="match status" value="1"/>
</dbReference>
<comment type="caution">
    <text evidence="6">Lacks conserved residue(s) required for the propagation of feature annotation.</text>
</comment>
<dbReference type="PROSITE" id="PS50026">
    <property type="entry name" value="EGF_3"/>
    <property type="match status" value="2"/>
</dbReference>
<keyword evidence="3" id="KW-0677">Repeat</keyword>
<keyword evidence="8" id="KW-1133">Transmembrane helix</keyword>
<gene>
    <name evidence="14" type="primary">UMODL1</name>
</gene>
<reference evidence="14 15" key="1">
    <citation type="journal article" date="2015" name="Annu Rev Anim Biosci">
        <title>The Genome 10K Project: a way forward.</title>
        <authorList>
            <person name="Koepfli K.P."/>
            <person name="Paten B."/>
            <person name="O'Brien S.J."/>
            <person name="Koepfli K.P."/>
            <person name="Paten B."/>
            <person name="Antunes A."/>
            <person name="Belov K."/>
            <person name="Bustamante C."/>
            <person name="Castoe T.A."/>
            <person name="Clawson H."/>
            <person name="Crawford A.J."/>
            <person name="Diekhans M."/>
            <person name="Distel D."/>
            <person name="Durbin R."/>
            <person name="Earl D."/>
            <person name="Fujita M.K."/>
            <person name="Gamble T."/>
            <person name="Georges A."/>
            <person name="Gemmell N."/>
            <person name="Gilbert M.T."/>
            <person name="Graves J.M."/>
            <person name="Green R.E."/>
            <person name="Hickey G."/>
            <person name="Jarvis E.D."/>
            <person name="Johnson W."/>
            <person name="Komissarov A."/>
            <person name="Korf I."/>
            <person name="Kuhn R."/>
            <person name="Larkin D.M."/>
            <person name="Lewin H."/>
            <person name="Lopez J.V."/>
            <person name="Ma J."/>
            <person name="Marques-Bonet T."/>
            <person name="Miller W."/>
            <person name="Murphy R."/>
            <person name="Pevzner P."/>
            <person name="Shapiro B."/>
            <person name="Steiner C."/>
            <person name="Tamazian G."/>
            <person name="Venkatesh B."/>
            <person name="Wang J."/>
            <person name="Wayne R."/>
            <person name="Wiley E."/>
            <person name="Yang H."/>
            <person name="Zhang G."/>
            <person name="Haussler D."/>
            <person name="Ryder O."/>
            <person name="O'Brien S.J."/>
        </authorList>
    </citation>
    <scope>NUCLEOTIDE SEQUENCE</scope>
</reference>
<feature type="region of interest" description="Disordered" evidence="7">
    <location>
        <begin position="916"/>
        <end position="955"/>
    </location>
</feature>
<dbReference type="InterPro" id="IPR008197">
    <property type="entry name" value="WAP_dom"/>
</dbReference>
<dbReference type="SUPFAM" id="SSF57196">
    <property type="entry name" value="EGF/Laminin"/>
    <property type="match status" value="3"/>
</dbReference>
<feature type="domain" description="EGF-like" evidence="10">
    <location>
        <begin position="876"/>
        <end position="921"/>
    </location>
</feature>
<dbReference type="GO" id="GO:0030414">
    <property type="term" value="F:peptidase inhibitor activity"/>
    <property type="evidence" value="ECO:0007669"/>
    <property type="project" value="InterPro"/>
</dbReference>
<dbReference type="InParanoid" id="A0A671E490"/>
<dbReference type="SMART" id="SM00217">
    <property type="entry name" value="WAP"/>
    <property type="match status" value="1"/>
</dbReference>
<dbReference type="Gene3D" id="2.60.40.4100">
    <property type="entry name" value="Zona pellucida, ZP-C domain"/>
    <property type="match status" value="1"/>
</dbReference>
<dbReference type="PROSITE" id="PS51041">
    <property type="entry name" value="EMI"/>
    <property type="match status" value="1"/>
</dbReference>
<dbReference type="SUPFAM" id="SSF57256">
    <property type="entry name" value="Elafin-like"/>
    <property type="match status" value="1"/>
</dbReference>
<dbReference type="GO" id="GO:0005576">
    <property type="term" value="C:extracellular region"/>
    <property type="evidence" value="ECO:0007669"/>
    <property type="project" value="InterPro"/>
</dbReference>
<keyword evidence="4" id="KW-1015">Disulfide bond</keyword>
<dbReference type="InterPro" id="IPR055355">
    <property type="entry name" value="ZP-C"/>
</dbReference>
<dbReference type="InterPro" id="IPR036645">
    <property type="entry name" value="Elafin-like_sf"/>
</dbReference>
<keyword evidence="1 6" id="KW-0245">EGF-like domain</keyword>
<keyword evidence="5" id="KW-0325">Glycoprotein</keyword>
<evidence type="ECO:0000256" key="3">
    <source>
        <dbReference type="ARBA" id="ARBA00022737"/>
    </source>
</evidence>
<reference evidence="14 15" key="2">
    <citation type="journal article" date="2018" name="Annu Rev Anim Biosci">
        <title>Bat Biology, Genomes, and the Bat1K Project: To Generate Chromosome-Level Genomes for All Living Bat Species.</title>
        <authorList>
            <person name="Teeling E.C."/>
            <person name="Vernes S.C."/>
            <person name="Davalos L.M."/>
            <person name="Ray D.A."/>
            <person name="Gilbert M.T.P."/>
            <person name="Myers E."/>
        </authorList>
    </citation>
    <scope>NUCLEOTIDE SEQUENCE</scope>
</reference>
<evidence type="ECO:0000256" key="6">
    <source>
        <dbReference type="PROSITE-ProRule" id="PRU00076"/>
    </source>
</evidence>
<evidence type="ECO:0000313" key="15">
    <source>
        <dbReference type="Proteomes" id="UP000472240"/>
    </source>
</evidence>
<organism evidence="14 15">
    <name type="scientific">Rhinolophus ferrumequinum</name>
    <name type="common">Greater horseshoe bat</name>
    <dbReference type="NCBI Taxonomy" id="59479"/>
    <lineage>
        <taxon>Eukaryota</taxon>
        <taxon>Metazoa</taxon>
        <taxon>Chordata</taxon>
        <taxon>Craniata</taxon>
        <taxon>Vertebrata</taxon>
        <taxon>Euteleostomi</taxon>
        <taxon>Mammalia</taxon>
        <taxon>Eutheria</taxon>
        <taxon>Laurasiatheria</taxon>
        <taxon>Chiroptera</taxon>
        <taxon>Yinpterochiroptera</taxon>
        <taxon>Rhinolophoidea</taxon>
        <taxon>Rhinolophidae</taxon>
        <taxon>Rhinolophinae</taxon>
        <taxon>Rhinolophus</taxon>
    </lineage>
</organism>
<evidence type="ECO:0000256" key="8">
    <source>
        <dbReference type="SAM" id="Phobius"/>
    </source>
</evidence>
<reference evidence="14" key="5">
    <citation type="submission" date="2025-09" db="UniProtKB">
        <authorList>
            <consortium name="Ensembl"/>
        </authorList>
    </citation>
    <scope>IDENTIFICATION</scope>
</reference>
<name>A0A671E490_RHIFE</name>
<dbReference type="PROSITE" id="PS51390">
    <property type="entry name" value="WAP"/>
    <property type="match status" value="1"/>
</dbReference>
<dbReference type="InterPro" id="IPR055356">
    <property type="entry name" value="ZP-N"/>
</dbReference>
<dbReference type="SMART" id="SM00241">
    <property type="entry name" value="ZP"/>
    <property type="match status" value="1"/>
</dbReference>
<evidence type="ECO:0000256" key="4">
    <source>
        <dbReference type="ARBA" id="ARBA00023157"/>
    </source>
</evidence>
<dbReference type="InterPro" id="IPR018097">
    <property type="entry name" value="EGF_Ca-bd_CS"/>
</dbReference>
<dbReference type="InterPro" id="IPR001507">
    <property type="entry name" value="ZP_dom"/>
</dbReference>
<evidence type="ECO:0000259" key="12">
    <source>
        <dbReference type="PROSITE" id="PS51041"/>
    </source>
</evidence>
<feature type="transmembrane region" description="Helical" evidence="8">
    <location>
        <begin position="1253"/>
        <end position="1274"/>
    </location>
</feature>
<dbReference type="Gene3D" id="2.10.25.10">
    <property type="entry name" value="Laminin"/>
    <property type="match status" value="3"/>
</dbReference>
<feature type="region of interest" description="Disordered" evidence="7">
    <location>
        <begin position="560"/>
        <end position="646"/>
    </location>
</feature>
<keyword evidence="2" id="KW-0732">Signal</keyword>
<proteinExistence type="predicted"/>
<dbReference type="PROSITE" id="PS00010">
    <property type="entry name" value="ASX_HYDROXYL"/>
    <property type="match status" value="2"/>
</dbReference>
<sequence>VSVAALALRLCFIRCCTDFSPEKGLSLLSYQLCNYSVTQRVQKVEAVQVSHVTYAPCGGWIPWRRCPKTVYRTRYLAVDVPESRNVTDCCEGYEQLGLYCVLPLNRSGEFASRPGVCPTVGPDTSTSSCALDADCPGLQKCCPLLGGHRCMAPVLQGKTETCSKGVYSWYNVTVLVKMNFQELQQVDLRLLNHMRLLHSMVTSALWPMNAAVYHLHSACGDTSTTVSRLLLGLPWPVPVANVSATLDGVVKRVYEVISVQVQDVNECFYEELNTCSEKELCLNVDGSYQCVCHQERLSHAFLDGPPIRDHKILSVTSSSFHGVLSLNSTQNRTFHVQVYRGEELLRSAGVLYGVKTSYQACGTNVTTTLPVRTDARMFQVTVRILNRTLTETLLNRESPEHREFFPTTVESSFPPALSYLYRRGKLRLQIVSLEAGSVVVKLRVTVQDPEFPVDISTLALMLPRLWMSTVFRIDQRGTLVQDWDECADGLEHDCSPAAQCINLEGSYTCRCLTARDANPSRAGRACAGDEVSPTGGALSLTTGVMAPALSTEAAALDPETLALSPSPGRPWGTPAAGQAQTLGPPPRSEGSGVVGQDRNSTGQGVEEEVSFPGATEGPLNAPGRLLRNSTIEPPALPTPAEDPTGQAVWHASLPTWEHRLQLWAPQSHRTQTLHLQSPSLLPTPIGRVTVSNVTSTGFHLAWVADLALHPTFQLTLMSTRSPNVHLETRNASLTLWGLEPGVLHFVEIVSKACGKESATAHLKVRTAAQKLSGKVRIANVRYSESFCNASSKESQSFLQLFFRMVRGSLPAAMRQHLDSGGVRLEVTRVTNGSVVVDFNLLIVSDLHVQEVSAAFFAAFQNASLLEVVGGDTVIWDYDECERQEDDCEPGTTCRNTLGSFTCSCVGGTSDFPVEYSGRPCEGNTSGNTSQAPGSSLAPGPEQPPTAAETRAASVQGASAAPQGLLPKLNLTSAVRVLCEIEKVAIAVERRFLQQESIPESSLYLGHPSCNVSDSNSTHVFLVAGWSECGTLVQSNMTNTVVRTTLRNDLSPEGIIHHMKILSPIHCAFQNDLLTSSGYTPEWGVYTIIEDLHGAGSFVTEMHLFIGDSPIPRNYSVSASDDVKIEVGLYKQKSNLKVVLTECWATPSSNARDPVMFGFINNSCPIPNTHTNVIENGDSNKAQFKLKIFSFINNSIVYLHCKLRVCMESPGTTCKINCNAFRSLRSGESSATHQTSWGPLIRSDGAKPGLAPSYIVLIVVAIFALVTGAAALLIVRYQRMTGKYNFKTQSDDFSYQVFHD</sequence>
<dbReference type="PRINTS" id="PR00023">
    <property type="entry name" value="ZPELLUCIDA"/>
</dbReference>
<feature type="domain" description="SEA" evidence="9">
    <location>
        <begin position="767"/>
        <end position="879"/>
    </location>
</feature>
<evidence type="ECO:0000259" key="11">
    <source>
        <dbReference type="PROSITE" id="PS51034"/>
    </source>
</evidence>
<keyword evidence="8" id="KW-0472">Membrane</keyword>
<dbReference type="Pfam" id="PF00100">
    <property type="entry name" value="Zona_pellucida"/>
    <property type="match status" value="1"/>
</dbReference>
<reference evidence="15" key="3">
    <citation type="submission" date="2018-12" db="EMBL/GenBank/DDBJ databases">
        <title>G10K-VGP greater horseshoe bat female genome, primary haplotype.</title>
        <authorList>
            <person name="Teeling E."/>
            <person name="Myers G."/>
            <person name="Vernes S."/>
            <person name="Pippel M."/>
            <person name="Winkler S."/>
            <person name="Fedrigo O."/>
            <person name="Rhie A."/>
            <person name="Koren S."/>
            <person name="Phillippy A."/>
            <person name="Lewin H."/>
            <person name="Damas J."/>
            <person name="Howe K."/>
            <person name="Mountcastle J."/>
            <person name="Jarvis E.D."/>
        </authorList>
    </citation>
    <scope>NUCLEOTIDE SEQUENCE [LARGE SCALE GENOMIC DNA]</scope>
</reference>
<evidence type="ECO:0000256" key="7">
    <source>
        <dbReference type="SAM" id="MobiDB-lite"/>
    </source>
</evidence>
<evidence type="ECO:0000259" key="13">
    <source>
        <dbReference type="PROSITE" id="PS51390"/>
    </source>
</evidence>
<keyword evidence="8" id="KW-0812">Transmembrane</keyword>
<dbReference type="CDD" id="cd00199">
    <property type="entry name" value="WAP"/>
    <property type="match status" value="1"/>
</dbReference>
<dbReference type="InterPro" id="IPR000152">
    <property type="entry name" value="EGF-type_Asp/Asn_hydroxyl_site"/>
</dbReference>
<evidence type="ECO:0000256" key="1">
    <source>
        <dbReference type="ARBA" id="ARBA00022536"/>
    </source>
</evidence>
<keyword evidence="15" id="KW-1185">Reference proteome</keyword>
<evidence type="ECO:0000313" key="14">
    <source>
        <dbReference type="Ensembl" id="ENSRFEP00010006473.1"/>
    </source>
</evidence>
<dbReference type="Pfam" id="PF07645">
    <property type="entry name" value="EGF_CA"/>
    <property type="match status" value="3"/>
</dbReference>
<dbReference type="CDD" id="cd00054">
    <property type="entry name" value="EGF_CA"/>
    <property type="match status" value="3"/>
</dbReference>
<feature type="domain" description="EMI" evidence="12">
    <location>
        <begin position="29"/>
        <end position="102"/>
    </location>
</feature>
<dbReference type="Pfam" id="PF23344">
    <property type="entry name" value="ZP-N"/>
    <property type="match status" value="1"/>
</dbReference>
<dbReference type="Proteomes" id="UP000472240">
    <property type="component" value="Chromosome 2"/>
</dbReference>
<dbReference type="InterPro" id="IPR000742">
    <property type="entry name" value="EGF"/>
</dbReference>
<dbReference type="PROSITE" id="PS50024">
    <property type="entry name" value="SEA"/>
    <property type="match status" value="2"/>
</dbReference>
<dbReference type="SMART" id="SM00181">
    <property type="entry name" value="EGF"/>
    <property type="match status" value="3"/>
</dbReference>
<reference evidence="14" key="4">
    <citation type="submission" date="2025-08" db="UniProtKB">
        <authorList>
            <consortium name="Ensembl"/>
        </authorList>
    </citation>
    <scope>IDENTIFICATION</scope>
</reference>
<dbReference type="InterPro" id="IPR042235">
    <property type="entry name" value="ZP-C_dom"/>
</dbReference>
<dbReference type="InterPro" id="IPR049883">
    <property type="entry name" value="NOTCH1_EGF-like"/>
</dbReference>
<evidence type="ECO:0000256" key="5">
    <source>
        <dbReference type="ARBA" id="ARBA00023180"/>
    </source>
</evidence>
<feature type="domain" description="SEA" evidence="9">
    <location>
        <begin position="374"/>
        <end position="485"/>
    </location>
</feature>
<feature type="domain" description="EGF-like" evidence="10">
    <location>
        <begin position="482"/>
        <end position="527"/>
    </location>
</feature>
<dbReference type="Gene3D" id="4.10.75.10">
    <property type="entry name" value="Elafin-like"/>
    <property type="match status" value="1"/>
</dbReference>
<protein>
    <submittedName>
        <fullName evidence="14">Uromodulin like 1</fullName>
    </submittedName>
</protein>
<evidence type="ECO:0000256" key="2">
    <source>
        <dbReference type="ARBA" id="ARBA00022729"/>
    </source>
</evidence>
<feature type="compositionally biased region" description="Polar residues" evidence="7">
    <location>
        <begin position="922"/>
        <end position="933"/>
    </location>
</feature>
<dbReference type="PANTHER" id="PTHR14002">
    <property type="entry name" value="ENDOGLIN/TGF-BETA RECEPTOR TYPE III"/>
    <property type="match status" value="1"/>
</dbReference>
<dbReference type="Gene3D" id="2.60.40.3210">
    <property type="entry name" value="Zona pellucida, ZP-N domain"/>
    <property type="match status" value="1"/>
</dbReference>
<dbReference type="InterPro" id="IPR000082">
    <property type="entry name" value="SEA_dom"/>
</dbReference>
<dbReference type="Pfam" id="PF00095">
    <property type="entry name" value="WAP"/>
    <property type="match status" value="1"/>
</dbReference>